<evidence type="ECO:0000313" key="5">
    <source>
        <dbReference type="RefSeq" id="XP_021854908.1"/>
    </source>
</evidence>
<proteinExistence type="predicted"/>
<dbReference type="Proteomes" id="UP000813463">
    <property type="component" value="Chromosome 5"/>
</dbReference>
<gene>
    <name evidence="5" type="primary">LOC110794270</name>
</gene>
<feature type="domain" description="FAR1" evidence="2">
    <location>
        <begin position="77"/>
        <end position="160"/>
    </location>
</feature>
<protein>
    <submittedName>
        <fullName evidence="5">Protein FAR-RED IMPAIRED RESPONSE 1-like</fullName>
    </submittedName>
</protein>
<dbReference type="RefSeq" id="XP_021854908.1">
    <property type="nucleotide sequence ID" value="XM_021999216.1"/>
</dbReference>
<organism evidence="4 5">
    <name type="scientific">Spinacia oleracea</name>
    <name type="common">Spinach</name>
    <dbReference type="NCBI Taxonomy" id="3562"/>
    <lineage>
        <taxon>Eukaryota</taxon>
        <taxon>Viridiplantae</taxon>
        <taxon>Streptophyta</taxon>
        <taxon>Embryophyta</taxon>
        <taxon>Tracheophyta</taxon>
        <taxon>Spermatophyta</taxon>
        <taxon>Magnoliopsida</taxon>
        <taxon>eudicotyledons</taxon>
        <taxon>Gunneridae</taxon>
        <taxon>Pentapetalae</taxon>
        <taxon>Caryophyllales</taxon>
        <taxon>Chenopodiaceae</taxon>
        <taxon>Chenopodioideae</taxon>
        <taxon>Anserineae</taxon>
        <taxon>Spinacia</taxon>
    </lineage>
</organism>
<dbReference type="InterPro" id="IPR004330">
    <property type="entry name" value="FAR1_DNA_bnd_dom"/>
</dbReference>
<evidence type="ECO:0000259" key="2">
    <source>
        <dbReference type="Pfam" id="PF03101"/>
    </source>
</evidence>
<dbReference type="Pfam" id="PF03101">
    <property type="entry name" value="FAR1"/>
    <property type="match status" value="1"/>
</dbReference>
<evidence type="ECO:0000256" key="1">
    <source>
        <dbReference type="SAM" id="MobiDB-lite"/>
    </source>
</evidence>
<reference evidence="4" key="1">
    <citation type="journal article" date="2021" name="Nat. Commun.">
        <title>Genomic analyses provide insights into spinach domestication and the genetic basis of agronomic traits.</title>
        <authorList>
            <person name="Cai X."/>
            <person name="Sun X."/>
            <person name="Xu C."/>
            <person name="Sun H."/>
            <person name="Wang X."/>
            <person name="Ge C."/>
            <person name="Zhang Z."/>
            <person name="Wang Q."/>
            <person name="Fei Z."/>
            <person name="Jiao C."/>
            <person name="Wang Q."/>
        </authorList>
    </citation>
    <scope>NUCLEOTIDE SEQUENCE [LARGE SCALE GENOMIC DNA]</scope>
    <source>
        <strain evidence="4">cv. Varoflay</strain>
    </source>
</reference>
<dbReference type="PANTHER" id="PTHR47718:SF15">
    <property type="entry name" value="PROTEIN FAR1-RELATED SEQUENCE 5-LIKE"/>
    <property type="match status" value="1"/>
</dbReference>
<dbReference type="AlphaFoldDB" id="A0A9R0IST7"/>
<dbReference type="OrthoDB" id="1426481at2759"/>
<sequence length="388" mass="44421">MAVDKNSSAHNEPIDDVKSVAPSNDEYDDSSGGVDLENLPENFISPEVWEQIGKALEDFNFDDMKKLSFASMKMCVTFYYMYAKAKGFGARNKAVVRRKLDGKFTSKNLMCSREGARQLKYLENPNRKRPSRPETRCGCQAIIKFKWNPSDDSWFVRDFAVTVRNLVQQAGGPDKLPFLKKDLYNACQRIQKEEIPDGDTEAVFAYLLGKQNTDPRFFLKYTRDEDNALDKLFWCDGTSRNDYRAFGNVIAFDTTYKVNAYHKPLVVIVGVNYHRQSVVLAVSLVSHEKEETFKWILEQLTEAGDNVAPHTVLTDGDKAMANAISVVFPKAVHRMCLWNLMRNVKAHSSKTFCSGFMKCVDRCRTPTEFEQAWKELITTYGYEKEVWA</sequence>
<feature type="region of interest" description="Disordered" evidence="1">
    <location>
        <begin position="1"/>
        <end position="37"/>
    </location>
</feature>
<reference evidence="5" key="2">
    <citation type="submission" date="2025-08" db="UniProtKB">
        <authorList>
            <consortium name="RefSeq"/>
        </authorList>
    </citation>
    <scope>IDENTIFICATION</scope>
    <source>
        <tissue evidence="5">Leaf</tissue>
    </source>
</reference>
<evidence type="ECO:0000259" key="3">
    <source>
        <dbReference type="Pfam" id="PF10551"/>
    </source>
</evidence>
<dbReference type="Pfam" id="PF10551">
    <property type="entry name" value="MULE"/>
    <property type="match status" value="1"/>
</dbReference>
<evidence type="ECO:0000313" key="4">
    <source>
        <dbReference type="Proteomes" id="UP000813463"/>
    </source>
</evidence>
<dbReference type="KEGG" id="soe:110794270"/>
<keyword evidence="4" id="KW-1185">Reference proteome</keyword>
<dbReference type="GeneID" id="110794270"/>
<dbReference type="PANTHER" id="PTHR47718">
    <property type="entry name" value="OS01G0519700 PROTEIN"/>
    <property type="match status" value="1"/>
</dbReference>
<dbReference type="InterPro" id="IPR018289">
    <property type="entry name" value="MULE_transposase_dom"/>
</dbReference>
<feature type="domain" description="MULE transposase" evidence="3">
    <location>
        <begin position="249"/>
        <end position="343"/>
    </location>
</feature>
<feature type="compositionally biased region" description="Polar residues" evidence="1">
    <location>
        <begin position="1"/>
        <end position="10"/>
    </location>
</feature>
<name>A0A9R0IST7_SPIOL</name>
<accession>A0A9R0IST7</accession>